<dbReference type="Proteomes" id="UP000053201">
    <property type="component" value="Unassembled WGS sequence"/>
</dbReference>
<feature type="compositionally biased region" description="Polar residues" evidence="1">
    <location>
        <begin position="1"/>
        <end position="16"/>
    </location>
</feature>
<gene>
    <name evidence="3" type="ORF">SPPG_05113</name>
</gene>
<organism evidence="3 4">
    <name type="scientific">Spizellomyces punctatus (strain DAOM BR117)</name>
    <dbReference type="NCBI Taxonomy" id="645134"/>
    <lineage>
        <taxon>Eukaryota</taxon>
        <taxon>Fungi</taxon>
        <taxon>Fungi incertae sedis</taxon>
        <taxon>Chytridiomycota</taxon>
        <taxon>Chytridiomycota incertae sedis</taxon>
        <taxon>Chytridiomycetes</taxon>
        <taxon>Spizellomycetales</taxon>
        <taxon>Spizellomycetaceae</taxon>
        <taxon>Spizellomyces</taxon>
    </lineage>
</organism>
<keyword evidence="2" id="KW-1133">Transmembrane helix</keyword>
<evidence type="ECO:0000256" key="1">
    <source>
        <dbReference type="SAM" id="MobiDB-lite"/>
    </source>
</evidence>
<feature type="region of interest" description="Disordered" evidence="1">
    <location>
        <begin position="1"/>
        <end position="31"/>
    </location>
</feature>
<keyword evidence="4" id="KW-1185">Reference proteome</keyword>
<dbReference type="AlphaFoldDB" id="A0A0L0HG14"/>
<evidence type="ECO:0000313" key="3">
    <source>
        <dbReference type="EMBL" id="KNC99733.1"/>
    </source>
</evidence>
<dbReference type="EMBL" id="KQ257457">
    <property type="protein sequence ID" value="KNC99733.1"/>
    <property type="molecule type" value="Genomic_DNA"/>
</dbReference>
<evidence type="ECO:0000256" key="2">
    <source>
        <dbReference type="SAM" id="Phobius"/>
    </source>
</evidence>
<dbReference type="VEuPathDB" id="FungiDB:SPPG_05113"/>
<keyword evidence="2" id="KW-0812">Transmembrane</keyword>
<dbReference type="OMA" id="HAMAKYA"/>
<protein>
    <submittedName>
        <fullName evidence="3">Uncharacterized protein</fullName>
    </submittedName>
</protein>
<name>A0A0L0HG14_SPIPD</name>
<proteinExistence type="predicted"/>
<dbReference type="GeneID" id="27688515"/>
<dbReference type="RefSeq" id="XP_016607773.1">
    <property type="nucleotide sequence ID" value="XM_016753341.1"/>
</dbReference>
<keyword evidence="2" id="KW-0472">Membrane</keyword>
<feature type="compositionally biased region" description="Basic and acidic residues" evidence="1">
    <location>
        <begin position="18"/>
        <end position="31"/>
    </location>
</feature>
<feature type="transmembrane region" description="Helical" evidence="2">
    <location>
        <begin position="202"/>
        <end position="224"/>
    </location>
</feature>
<reference evidence="3 4" key="1">
    <citation type="submission" date="2009-08" db="EMBL/GenBank/DDBJ databases">
        <title>The Genome Sequence of Spizellomyces punctatus strain DAOM BR117.</title>
        <authorList>
            <consortium name="The Broad Institute Genome Sequencing Platform"/>
            <person name="Russ C."/>
            <person name="Cuomo C."/>
            <person name="Shea T."/>
            <person name="Young S.K."/>
            <person name="Zeng Q."/>
            <person name="Koehrsen M."/>
            <person name="Haas B."/>
            <person name="Borodovsky M."/>
            <person name="Guigo R."/>
            <person name="Alvarado L."/>
            <person name="Berlin A."/>
            <person name="Bochicchio J."/>
            <person name="Borenstein D."/>
            <person name="Chapman S."/>
            <person name="Chen Z."/>
            <person name="Engels R."/>
            <person name="Freedman E."/>
            <person name="Gellesch M."/>
            <person name="Goldberg J."/>
            <person name="Griggs A."/>
            <person name="Gujja S."/>
            <person name="Heiman D."/>
            <person name="Hepburn T."/>
            <person name="Howarth C."/>
            <person name="Jen D."/>
            <person name="Larson L."/>
            <person name="Lewis B."/>
            <person name="Mehta T."/>
            <person name="Park D."/>
            <person name="Pearson M."/>
            <person name="Roberts A."/>
            <person name="Saif S."/>
            <person name="Shenoy N."/>
            <person name="Sisk P."/>
            <person name="Stolte C."/>
            <person name="Sykes S."/>
            <person name="Thomson T."/>
            <person name="Walk T."/>
            <person name="White J."/>
            <person name="Yandava C."/>
            <person name="Burger G."/>
            <person name="Gray M.W."/>
            <person name="Holland P.W.H."/>
            <person name="King N."/>
            <person name="Lang F.B.F."/>
            <person name="Roger A.J."/>
            <person name="Ruiz-Trillo I."/>
            <person name="Lander E."/>
            <person name="Nusbaum C."/>
        </authorList>
    </citation>
    <scope>NUCLEOTIDE SEQUENCE [LARGE SCALE GENOMIC DNA]</scope>
    <source>
        <strain evidence="3 4">DAOM BR117</strain>
    </source>
</reference>
<sequence length="248" mass="26557">MNPQNKDNPQFATSKKSFGKEQPKTSPTKEEKVFTSLKAAWQRSVGNLSPAAVHKLSQLQSQASSRLLQTGDAASKIVRNAISKSSDIRGAASETAKNLAKSTAANLTGTIKVAANRASNAMSDVASTAKKSVAEQSEKVLNGSSWTANAAGNKVAESAQSAGERLQLSTLSAARRTKAYLHERLPSLTSRASTGGRKLRNWVLIIGFGGLFAYGLGTAIPHAVSRYYIEKSRHELETRQLNTQRDAE</sequence>
<accession>A0A0L0HG14</accession>
<dbReference type="InParanoid" id="A0A0L0HG14"/>
<evidence type="ECO:0000313" key="4">
    <source>
        <dbReference type="Proteomes" id="UP000053201"/>
    </source>
</evidence>
<dbReference type="OrthoDB" id="79718at2759"/>